<dbReference type="GO" id="GO:0004674">
    <property type="term" value="F:protein serine/threonine kinase activity"/>
    <property type="evidence" value="ECO:0007669"/>
    <property type="project" value="InterPro"/>
</dbReference>
<dbReference type="EMBL" id="LGKP01000042">
    <property type="protein sequence ID" value="KPL79944.1"/>
    <property type="molecule type" value="Genomic_DNA"/>
</dbReference>
<sequence>MPFPTSFLVQSNRFTDVHIIGKGAAGLVYKAKDTALNRVVAVKEVLPSYHLFHEECARFEKETKIQAKMLHSHIVTAYNVEIDPQTQERYLICEYFPDGSLDTYIKKYGALSEDQAIKVTIDICTALQETWSHGIVHRDIKPSNILLILDHNGTVESAKLGDFGVAQDKDLAKTTGIHGSSHPGTQLYMAPEQSDFTRVLDVRADLYALGITLWEMLTNTDYKVQCPNGVLNLKGINPKPHPRLIKIIQKATHNDINQRYATPQEMARDLNGRKPYPWMVLLLIVVFLGGSITAIALNPSLRSALGIGQISPTTNTTPLVTEPTGLAGGVSPLDEPTVLVTNVPTPTVTETPAPTATDIPTPTITETPAPTATDIPTPTITETPAPTVTPQGYFFDSFDVTPRPEWKFLQDGLVINSASLFGSRGIIFLSTSINEYRLKLRMKGNKYRIIFRATAGKNKIDQGYTMECGRYTCYWGSLAQGESNGLSSYLIKENIFPDGDYYYDLELIVSGRNFIVKIDGEEFTTLTDESILFGEGIAIESLGSIYIDRLEILPLEE</sequence>
<dbReference type="CDD" id="cd14014">
    <property type="entry name" value="STKc_PknB_like"/>
    <property type="match status" value="1"/>
</dbReference>
<dbReference type="Pfam" id="PF00069">
    <property type="entry name" value="Pkinase"/>
    <property type="match status" value="1"/>
</dbReference>
<dbReference type="PANTHER" id="PTHR24348">
    <property type="entry name" value="SERINE/THREONINE-PROTEIN KINASE UNC-51-RELATED"/>
    <property type="match status" value="1"/>
</dbReference>
<dbReference type="InterPro" id="IPR045269">
    <property type="entry name" value="Atg1-like"/>
</dbReference>
<evidence type="ECO:0000313" key="4">
    <source>
        <dbReference type="EMBL" id="KPL79944.1"/>
    </source>
</evidence>
<protein>
    <recommendedName>
        <fullName evidence="3">Protein kinase domain-containing protein</fullName>
    </recommendedName>
</protein>
<accession>A0A0P6XB27</accession>
<dbReference type="GO" id="GO:0005524">
    <property type="term" value="F:ATP binding"/>
    <property type="evidence" value="ECO:0007669"/>
    <property type="project" value="InterPro"/>
</dbReference>
<dbReference type="SUPFAM" id="SSF56112">
    <property type="entry name" value="Protein kinase-like (PK-like)"/>
    <property type="match status" value="1"/>
</dbReference>
<gene>
    <name evidence="4" type="ORF">SE18_25470</name>
</gene>
<dbReference type="PATRIC" id="fig|70996.4.peg.1511"/>
<dbReference type="InterPro" id="IPR008271">
    <property type="entry name" value="Ser/Thr_kinase_AS"/>
</dbReference>
<evidence type="ECO:0000256" key="1">
    <source>
        <dbReference type="SAM" id="MobiDB-lite"/>
    </source>
</evidence>
<reference evidence="4 5" key="1">
    <citation type="submission" date="2015-07" db="EMBL/GenBank/DDBJ databases">
        <title>Whole genome sequence of Herpetosiphon geysericola DSM 7119.</title>
        <authorList>
            <person name="Hemp J."/>
            <person name="Ward L.M."/>
            <person name="Pace L.A."/>
            <person name="Fischer W.W."/>
        </authorList>
    </citation>
    <scope>NUCLEOTIDE SEQUENCE [LARGE SCALE GENOMIC DNA]</scope>
    <source>
        <strain evidence="4 5">DSM 7119</strain>
    </source>
</reference>
<name>A0A0P6XB27_9CHLR</name>
<evidence type="ECO:0000256" key="2">
    <source>
        <dbReference type="SAM" id="Phobius"/>
    </source>
</evidence>
<dbReference type="STRING" id="70996.SE18_25470"/>
<dbReference type="InterPro" id="IPR000719">
    <property type="entry name" value="Prot_kinase_dom"/>
</dbReference>
<feature type="transmembrane region" description="Helical" evidence="2">
    <location>
        <begin position="276"/>
        <end position="297"/>
    </location>
</feature>
<dbReference type="PANTHER" id="PTHR24348:SF70">
    <property type="entry name" value="PROTEIN KINASE DOMAIN CONTAINING PROTEIN"/>
    <property type="match status" value="1"/>
</dbReference>
<dbReference type="GO" id="GO:0005737">
    <property type="term" value="C:cytoplasm"/>
    <property type="evidence" value="ECO:0007669"/>
    <property type="project" value="TreeGrafter"/>
</dbReference>
<feature type="region of interest" description="Disordered" evidence="1">
    <location>
        <begin position="344"/>
        <end position="383"/>
    </location>
</feature>
<evidence type="ECO:0000259" key="3">
    <source>
        <dbReference type="PROSITE" id="PS50011"/>
    </source>
</evidence>
<dbReference type="OrthoDB" id="283104at2"/>
<dbReference type="InterPro" id="IPR011009">
    <property type="entry name" value="Kinase-like_dom_sf"/>
</dbReference>
<feature type="domain" description="Protein kinase" evidence="3">
    <location>
        <begin position="14"/>
        <end position="279"/>
    </location>
</feature>
<keyword evidence="2" id="KW-0472">Membrane</keyword>
<dbReference type="SMART" id="SM00220">
    <property type="entry name" value="S_TKc"/>
    <property type="match status" value="1"/>
</dbReference>
<dbReference type="PROSITE" id="PS00108">
    <property type="entry name" value="PROTEIN_KINASE_ST"/>
    <property type="match status" value="1"/>
</dbReference>
<dbReference type="Gene3D" id="1.10.510.10">
    <property type="entry name" value="Transferase(Phosphotransferase) domain 1"/>
    <property type="match status" value="1"/>
</dbReference>
<dbReference type="RefSeq" id="WP_054537288.1">
    <property type="nucleotide sequence ID" value="NZ_LGKP01000042.1"/>
</dbReference>
<evidence type="ECO:0000313" key="5">
    <source>
        <dbReference type="Proteomes" id="UP000050277"/>
    </source>
</evidence>
<dbReference type="Proteomes" id="UP000050277">
    <property type="component" value="Unassembled WGS sequence"/>
</dbReference>
<keyword evidence="5" id="KW-1185">Reference proteome</keyword>
<keyword evidence="2" id="KW-0812">Transmembrane</keyword>
<dbReference type="AlphaFoldDB" id="A0A0P6XB27"/>
<proteinExistence type="predicted"/>
<organism evidence="4 5">
    <name type="scientific">Herpetosiphon geysericola</name>
    <dbReference type="NCBI Taxonomy" id="70996"/>
    <lineage>
        <taxon>Bacteria</taxon>
        <taxon>Bacillati</taxon>
        <taxon>Chloroflexota</taxon>
        <taxon>Chloroflexia</taxon>
        <taxon>Herpetosiphonales</taxon>
        <taxon>Herpetosiphonaceae</taxon>
        <taxon>Herpetosiphon</taxon>
    </lineage>
</organism>
<dbReference type="PROSITE" id="PS50011">
    <property type="entry name" value="PROTEIN_KINASE_DOM"/>
    <property type="match status" value="1"/>
</dbReference>
<comment type="caution">
    <text evidence="4">The sequence shown here is derived from an EMBL/GenBank/DDBJ whole genome shotgun (WGS) entry which is preliminary data.</text>
</comment>
<keyword evidence="2" id="KW-1133">Transmembrane helix</keyword>